<keyword evidence="3" id="KW-0804">Transcription</keyword>
<evidence type="ECO:0000313" key="6">
    <source>
        <dbReference type="EMBL" id="RHN49479.1"/>
    </source>
</evidence>
<keyword evidence="2" id="KW-0238">DNA-binding</keyword>
<dbReference type="PROSITE" id="PS51005">
    <property type="entry name" value="NAC"/>
    <property type="match status" value="1"/>
</dbReference>
<dbReference type="EMBL" id="PSQE01000007">
    <property type="protein sequence ID" value="RHN49479.1"/>
    <property type="molecule type" value="Genomic_DNA"/>
</dbReference>
<dbReference type="GO" id="GO:0003677">
    <property type="term" value="F:DNA binding"/>
    <property type="evidence" value="ECO:0007669"/>
    <property type="project" value="UniProtKB-KW"/>
</dbReference>
<evidence type="ECO:0000256" key="4">
    <source>
        <dbReference type="ARBA" id="ARBA00023242"/>
    </source>
</evidence>
<dbReference type="Proteomes" id="UP000265566">
    <property type="component" value="Chromosome 7"/>
</dbReference>
<accession>A0A396H881</accession>
<evidence type="ECO:0000256" key="3">
    <source>
        <dbReference type="ARBA" id="ARBA00023163"/>
    </source>
</evidence>
<dbReference type="GO" id="GO:0006355">
    <property type="term" value="P:regulation of DNA-templated transcription"/>
    <property type="evidence" value="ECO:0007669"/>
    <property type="project" value="InterPro"/>
</dbReference>
<dbReference type="InterPro" id="IPR036093">
    <property type="entry name" value="NAC_dom_sf"/>
</dbReference>
<dbReference type="Pfam" id="PF02365">
    <property type="entry name" value="NAM"/>
    <property type="match status" value="1"/>
</dbReference>
<sequence length="215" mass="24811">MTLNSRSNNDFTPTDDELIRSFLYNRIHNNPVPNYITILDYELFGIVKNPWEIWEEFAPSHSYCGKDLYFFTTLKKKSATSKRLIRTIGSGTWEGEDTGKGIVAKETNKVLGIKKRFRFGKSNTFHDGAWILHEYNLDKSLINNTLANNYVLCRFRKNLKINQHQSNSHLMNSIGIPRINVELDGQGKTVVPGHAENDISVSYHTIFRATNIYFF</sequence>
<dbReference type="PANTHER" id="PTHR31719">
    <property type="entry name" value="NAC TRANSCRIPTION FACTOR 56"/>
    <property type="match status" value="1"/>
</dbReference>
<evidence type="ECO:0000313" key="7">
    <source>
        <dbReference type="Proteomes" id="UP000265566"/>
    </source>
</evidence>
<name>A0A396H881_MEDTR</name>
<evidence type="ECO:0000256" key="2">
    <source>
        <dbReference type="ARBA" id="ARBA00023125"/>
    </source>
</evidence>
<reference evidence="7" key="1">
    <citation type="journal article" date="2018" name="Nat. Plants">
        <title>Whole-genome landscape of Medicago truncatula symbiotic genes.</title>
        <authorList>
            <person name="Pecrix Y."/>
            <person name="Staton S.E."/>
            <person name="Sallet E."/>
            <person name="Lelandais-Briere C."/>
            <person name="Moreau S."/>
            <person name="Carrere S."/>
            <person name="Blein T."/>
            <person name="Jardinaud M.F."/>
            <person name="Latrasse D."/>
            <person name="Zouine M."/>
            <person name="Zahm M."/>
            <person name="Kreplak J."/>
            <person name="Mayjonade B."/>
            <person name="Satge C."/>
            <person name="Perez M."/>
            <person name="Cauet S."/>
            <person name="Marande W."/>
            <person name="Chantry-Darmon C."/>
            <person name="Lopez-Roques C."/>
            <person name="Bouchez O."/>
            <person name="Berard A."/>
            <person name="Debelle F."/>
            <person name="Munos S."/>
            <person name="Bendahmane A."/>
            <person name="Berges H."/>
            <person name="Niebel A."/>
            <person name="Buitink J."/>
            <person name="Frugier F."/>
            <person name="Benhamed M."/>
            <person name="Crespi M."/>
            <person name="Gouzy J."/>
            <person name="Gamas P."/>
        </authorList>
    </citation>
    <scope>NUCLEOTIDE SEQUENCE [LARGE SCALE GENOMIC DNA]</scope>
    <source>
        <strain evidence="7">cv. Jemalong A17</strain>
    </source>
</reference>
<proteinExistence type="predicted"/>
<dbReference type="Gene3D" id="2.170.150.80">
    <property type="entry name" value="NAC domain"/>
    <property type="match status" value="1"/>
</dbReference>
<dbReference type="AlphaFoldDB" id="A0A396H881"/>
<dbReference type="SUPFAM" id="SSF101941">
    <property type="entry name" value="NAC domain"/>
    <property type="match status" value="1"/>
</dbReference>
<protein>
    <submittedName>
        <fullName evidence="6">Putative transcription factor NAM family</fullName>
    </submittedName>
</protein>
<keyword evidence="4" id="KW-0539">Nucleus</keyword>
<organism evidence="6 7">
    <name type="scientific">Medicago truncatula</name>
    <name type="common">Barrel medic</name>
    <name type="synonym">Medicago tribuloides</name>
    <dbReference type="NCBI Taxonomy" id="3880"/>
    <lineage>
        <taxon>Eukaryota</taxon>
        <taxon>Viridiplantae</taxon>
        <taxon>Streptophyta</taxon>
        <taxon>Embryophyta</taxon>
        <taxon>Tracheophyta</taxon>
        <taxon>Spermatophyta</taxon>
        <taxon>Magnoliopsida</taxon>
        <taxon>eudicotyledons</taxon>
        <taxon>Gunneridae</taxon>
        <taxon>Pentapetalae</taxon>
        <taxon>rosids</taxon>
        <taxon>fabids</taxon>
        <taxon>Fabales</taxon>
        <taxon>Fabaceae</taxon>
        <taxon>Papilionoideae</taxon>
        <taxon>50 kb inversion clade</taxon>
        <taxon>NPAAA clade</taxon>
        <taxon>Hologalegina</taxon>
        <taxon>IRL clade</taxon>
        <taxon>Trifolieae</taxon>
        <taxon>Medicago</taxon>
    </lineage>
</organism>
<comment type="caution">
    <text evidence="6">The sequence shown here is derived from an EMBL/GenBank/DDBJ whole genome shotgun (WGS) entry which is preliminary data.</text>
</comment>
<evidence type="ECO:0000256" key="1">
    <source>
        <dbReference type="ARBA" id="ARBA00023015"/>
    </source>
</evidence>
<dbReference type="PANTHER" id="PTHR31719:SF43">
    <property type="entry name" value="NAC TRANSCRIPTION FACTOR 56"/>
    <property type="match status" value="1"/>
</dbReference>
<dbReference type="InterPro" id="IPR003441">
    <property type="entry name" value="NAC-dom"/>
</dbReference>
<keyword evidence="1" id="KW-0805">Transcription regulation</keyword>
<feature type="domain" description="NAC" evidence="5">
    <location>
        <begin position="5"/>
        <end position="158"/>
    </location>
</feature>
<dbReference type="Gramene" id="rna44316">
    <property type="protein sequence ID" value="RHN49479.1"/>
    <property type="gene ID" value="gene44316"/>
</dbReference>
<evidence type="ECO:0000259" key="5">
    <source>
        <dbReference type="PROSITE" id="PS51005"/>
    </source>
</evidence>
<gene>
    <name evidence="6" type="ORF">MtrunA17_Chr7g0274971</name>
</gene>